<evidence type="ECO:0008006" key="3">
    <source>
        <dbReference type="Google" id="ProtNLM"/>
    </source>
</evidence>
<proteinExistence type="predicted"/>
<reference evidence="1 2" key="1">
    <citation type="submission" date="2007-10" db="EMBL/GenBank/DDBJ databases">
        <title>Complete sequence of Desulfococcus oleovorans Hxd3.</title>
        <authorList>
            <consortium name="US DOE Joint Genome Institute"/>
            <person name="Copeland A."/>
            <person name="Lucas S."/>
            <person name="Lapidus A."/>
            <person name="Barry K."/>
            <person name="Glavina del Rio T."/>
            <person name="Dalin E."/>
            <person name="Tice H."/>
            <person name="Pitluck S."/>
            <person name="Kiss H."/>
            <person name="Brettin T."/>
            <person name="Bruce D."/>
            <person name="Detter J.C."/>
            <person name="Han C."/>
            <person name="Schmutz J."/>
            <person name="Larimer F."/>
            <person name="Land M."/>
            <person name="Hauser L."/>
            <person name="Kyrpides N."/>
            <person name="Kim E."/>
            <person name="Wawrik B."/>
            <person name="Richardson P."/>
        </authorList>
    </citation>
    <scope>NUCLEOTIDE SEQUENCE [LARGE SCALE GENOMIC DNA]</scope>
    <source>
        <strain evidence="2">DSM 6200 / JCM 39069 / Hxd3</strain>
    </source>
</reference>
<sequence>MRDNLPVGKVYPLSVAPFEEMAHHEMAQWFERFVPVGFPVEMAVHNVSVPKGIVPEMYVTPHAHEDHDEINIVLGAGGLSYSIILDGREQKVAAPAAVWVPAGCSHSANAVSGEGFFICVKIKKEPVPPGISESDRLLR</sequence>
<dbReference type="KEGG" id="dol:Dole_0583"/>
<dbReference type="OrthoDB" id="9803573at2"/>
<accession>A8ZU81</accession>
<protein>
    <recommendedName>
        <fullName evidence="3">Cupin domain-containing protein</fullName>
    </recommendedName>
</protein>
<dbReference type="RefSeq" id="WP_012174012.1">
    <property type="nucleotide sequence ID" value="NC_009943.1"/>
</dbReference>
<dbReference type="EMBL" id="CP000859">
    <property type="protein sequence ID" value="ABW66393.1"/>
    <property type="molecule type" value="Genomic_DNA"/>
</dbReference>
<dbReference type="Gene3D" id="2.60.120.10">
    <property type="entry name" value="Jelly Rolls"/>
    <property type="match status" value="1"/>
</dbReference>
<name>A8ZU81_DESOH</name>
<dbReference type="SUPFAM" id="SSF51182">
    <property type="entry name" value="RmlC-like cupins"/>
    <property type="match status" value="1"/>
</dbReference>
<evidence type="ECO:0000313" key="2">
    <source>
        <dbReference type="Proteomes" id="UP000008561"/>
    </source>
</evidence>
<gene>
    <name evidence="1" type="ordered locus">Dole_0583</name>
</gene>
<dbReference type="eggNOG" id="COG1917">
    <property type="taxonomic scope" value="Bacteria"/>
</dbReference>
<evidence type="ECO:0000313" key="1">
    <source>
        <dbReference type="EMBL" id="ABW66393.1"/>
    </source>
</evidence>
<dbReference type="InterPro" id="IPR011051">
    <property type="entry name" value="RmlC_Cupin_sf"/>
</dbReference>
<keyword evidence="2" id="KW-1185">Reference proteome</keyword>
<organism evidence="1 2">
    <name type="scientific">Desulfosudis oleivorans (strain DSM 6200 / JCM 39069 / Hxd3)</name>
    <name type="common">Desulfococcus oleovorans</name>
    <dbReference type="NCBI Taxonomy" id="96561"/>
    <lineage>
        <taxon>Bacteria</taxon>
        <taxon>Pseudomonadati</taxon>
        <taxon>Thermodesulfobacteriota</taxon>
        <taxon>Desulfobacteria</taxon>
        <taxon>Desulfobacterales</taxon>
        <taxon>Desulfosudaceae</taxon>
        <taxon>Desulfosudis</taxon>
    </lineage>
</organism>
<dbReference type="STRING" id="96561.Dole_0583"/>
<dbReference type="Proteomes" id="UP000008561">
    <property type="component" value="Chromosome"/>
</dbReference>
<dbReference type="InterPro" id="IPR014710">
    <property type="entry name" value="RmlC-like_jellyroll"/>
</dbReference>
<dbReference type="AlphaFoldDB" id="A8ZU81"/>
<dbReference type="HOGENOM" id="CLU_1841907_0_0_7"/>